<keyword evidence="2" id="KW-1185">Reference proteome</keyword>
<comment type="caution">
    <text evidence="1">The sequence shown here is derived from an EMBL/GenBank/DDBJ whole genome shotgun (WGS) entry which is preliminary data.</text>
</comment>
<dbReference type="Proteomes" id="UP000489600">
    <property type="component" value="Unassembled WGS sequence"/>
</dbReference>
<dbReference type="EMBL" id="CABITT030000003">
    <property type="protein sequence ID" value="VVA96072.1"/>
    <property type="molecule type" value="Genomic_DNA"/>
</dbReference>
<feature type="non-terminal residue" evidence="1">
    <location>
        <position position="1"/>
    </location>
</feature>
<organism evidence="1 2">
    <name type="scientific">Arabis nemorensis</name>
    <dbReference type="NCBI Taxonomy" id="586526"/>
    <lineage>
        <taxon>Eukaryota</taxon>
        <taxon>Viridiplantae</taxon>
        <taxon>Streptophyta</taxon>
        <taxon>Embryophyta</taxon>
        <taxon>Tracheophyta</taxon>
        <taxon>Spermatophyta</taxon>
        <taxon>Magnoliopsida</taxon>
        <taxon>eudicotyledons</taxon>
        <taxon>Gunneridae</taxon>
        <taxon>Pentapetalae</taxon>
        <taxon>rosids</taxon>
        <taxon>malvids</taxon>
        <taxon>Brassicales</taxon>
        <taxon>Brassicaceae</taxon>
        <taxon>Arabideae</taxon>
        <taxon>Arabis</taxon>
    </lineage>
</organism>
<accession>A0A565B339</accession>
<proteinExistence type="predicted"/>
<evidence type="ECO:0000313" key="1">
    <source>
        <dbReference type="EMBL" id="VVA96072.1"/>
    </source>
</evidence>
<reference evidence="1" key="1">
    <citation type="submission" date="2019-07" db="EMBL/GenBank/DDBJ databases">
        <authorList>
            <person name="Dittberner H."/>
        </authorList>
    </citation>
    <scope>NUCLEOTIDE SEQUENCE [LARGE SCALE GENOMIC DNA]</scope>
</reference>
<evidence type="ECO:0000313" key="2">
    <source>
        <dbReference type="Proteomes" id="UP000489600"/>
    </source>
</evidence>
<gene>
    <name evidence="1" type="ORF">ANE_LOCUS6517</name>
</gene>
<sequence length="134" mass="15287">NGVIDDALKKQRDLKPKIKTNIMSDSGDGGKKVCAVEGGNNSTRKVEERQCSREVVERLFDKLMGDEEFSSVLYTLYKERKKFINLRSQIWAGEIFSGLSNRDEVLANVSQRLDTVEQETKKTIFKALESHKMD</sequence>
<protein>
    <submittedName>
        <fullName evidence="1">Uncharacterized protein</fullName>
    </submittedName>
</protein>
<dbReference type="AlphaFoldDB" id="A0A565B339"/>
<name>A0A565B339_9BRAS</name>